<comment type="similarity">
    <text evidence="2">Belongs to the SYS1 family.</text>
</comment>
<evidence type="ECO:0000256" key="6">
    <source>
        <dbReference type="ARBA" id="ARBA00022989"/>
    </source>
</evidence>
<keyword evidence="8 10" id="KW-0472">Membrane</keyword>
<feature type="transmembrane region" description="Helical" evidence="10">
    <location>
        <begin position="30"/>
        <end position="51"/>
    </location>
</feature>
<dbReference type="RefSeq" id="XP_045953788.1">
    <property type="nucleotide sequence ID" value="XM_046098656.1"/>
</dbReference>
<dbReference type="GO" id="GO:0043001">
    <property type="term" value="P:Golgi to plasma membrane protein transport"/>
    <property type="evidence" value="ECO:0007669"/>
    <property type="project" value="TreeGrafter"/>
</dbReference>
<keyword evidence="12" id="KW-1185">Reference proteome</keyword>
<comment type="subcellular location">
    <subcellularLocation>
        <location evidence="1">Golgi apparatus membrane</location>
        <topology evidence="1">Multi-pass membrane protein</topology>
    </subcellularLocation>
</comment>
<organism evidence="11 12">
    <name type="scientific">Truncatella angustata</name>
    <dbReference type="NCBI Taxonomy" id="152316"/>
    <lineage>
        <taxon>Eukaryota</taxon>
        <taxon>Fungi</taxon>
        <taxon>Dikarya</taxon>
        <taxon>Ascomycota</taxon>
        <taxon>Pezizomycotina</taxon>
        <taxon>Sordariomycetes</taxon>
        <taxon>Xylariomycetidae</taxon>
        <taxon>Amphisphaeriales</taxon>
        <taxon>Sporocadaceae</taxon>
        <taxon>Truncatella</taxon>
    </lineage>
</organism>
<dbReference type="Proteomes" id="UP000758603">
    <property type="component" value="Unassembled WGS sequence"/>
</dbReference>
<name>A0A9P8RJM3_9PEZI</name>
<dbReference type="GO" id="GO:0006895">
    <property type="term" value="P:Golgi to endosome transport"/>
    <property type="evidence" value="ECO:0007669"/>
    <property type="project" value="TreeGrafter"/>
</dbReference>
<dbReference type="GeneID" id="70127548"/>
<evidence type="ECO:0000256" key="4">
    <source>
        <dbReference type="ARBA" id="ARBA00022692"/>
    </source>
</evidence>
<feature type="transmembrane region" description="Helical" evidence="10">
    <location>
        <begin position="99"/>
        <end position="116"/>
    </location>
</feature>
<keyword evidence="5" id="KW-0653">Protein transport</keyword>
<evidence type="ECO:0000256" key="7">
    <source>
        <dbReference type="ARBA" id="ARBA00023034"/>
    </source>
</evidence>
<feature type="region of interest" description="Disordered" evidence="9">
    <location>
        <begin position="155"/>
        <end position="211"/>
    </location>
</feature>
<dbReference type="InterPro" id="IPR019185">
    <property type="entry name" value="Integral_membrane_SYS1-rel"/>
</dbReference>
<keyword evidence="6 10" id="KW-1133">Transmembrane helix</keyword>
<evidence type="ECO:0000313" key="12">
    <source>
        <dbReference type="Proteomes" id="UP000758603"/>
    </source>
</evidence>
<evidence type="ECO:0000256" key="5">
    <source>
        <dbReference type="ARBA" id="ARBA00022927"/>
    </source>
</evidence>
<dbReference type="GO" id="GO:0005829">
    <property type="term" value="C:cytosol"/>
    <property type="evidence" value="ECO:0007669"/>
    <property type="project" value="GOC"/>
</dbReference>
<evidence type="ECO:0000256" key="8">
    <source>
        <dbReference type="ARBA" id="ARBA00023136"/>
    </source>
</evidence>
<accession>A0A9P8RJM3</accession>
<dbReference type="EMBL" id="JAGPXC010000009">
    <property type="protein sequence ID" value="KAH6647274.1"/>
    <property type="molecule type" value="Genomic_DNA"/>
</dbReference>
<dbReference type="OrthoDB" id="542931at2759"/>
<keyword evidence="7" id="KW-0333">Golgi apparatus</keyword>
<evidence type="ECO:0000256" key="9">
    <source>
        <dbReference type="SAM" id="MobiDB-lite"/>
    </source>
</evidence>
<evidence type="ECO:0000256" key="1">
    <source>
        <dbReference type="ARBA" id="ARBA00004653"/>
    </source>
</evidence>
<protein>
    <submittedName>
        <fullName evidence="11">Integral membrane protein S linking to the trans Golgi network-domain-containing protein</fullName>
    </submittedName>
</protein>
<dbReference type="Pfam" id="PF09801">
    <property type="entry name" value="SYS1"/>
    <property type="match status" value="1"/>
</dbReference>
<keyword evidence="4 10" id="KW-0812">Transmembrane</keyword>
<feature type="transmembrane region" description="Helical" evidence="10">
    <location>
        <begin position="71"/>
        <end position="92"/>
    </location>
</feature>
<evidence type="ECO:0000256" key="10">
    <source>
        <dbReference type="SAM" id="Phobius"/>
    </source>
</evidence>
<dbReference type="GO" id="GO:0034067">
    <property type="term" value="P:protein localization to Golgi apparatus"/>
    <property type="evidence" value="ECO:0007669"/>
    <property type="project" value="TreeGrafter"/>
</dbReference>
<dbReference type="GO" id="GO:0005802">
    <property type="term" value="C:trans-Golgi network"/>
    <property type="evidence" value="ECO:0007669"/>
    <property type="project" value="TreeGrafter"/>
</dbReference>
<dbReference type="PANTHER" id="PTHR12952">
    <property type="entry name" value="SYS1"/>
    <property type="match status" value="1"/>
</dbReference>
<comment type="caution">
    <text evidence="11">The sequence shown here is derived from an EMBL/GenBank/DDBJ whole genome shotgun (WGS) entry which is preliminary data.</text>
</comment>
<gene>
    <name evidence="11" type="ORF">BKA67DRAFT_525362</name>
</gene>
<feature type="compositionally biased region" description="Polar residues" evidence="9">
    <location>
        <begin position="158"/>
        <end position="169"/>
    </location>
</feature>
<proteinExistence type="inferred from homology"/>
<dbReference type="PANTHER" id="PTHR12952:SF0">
    <property type="entry name" value="PROTEIN SYS1 HOMOLOG"/>
    <property type="match status" value="1"/>
</dbReference>
<dbReference type="AlphaFoldDB" id="A0A9P8RJM3"/>
<evidence type="ECO:0000313" key="11">
    <source>
        <dbReference type="EMBL" id="KAH6647274.1"/>
    </source>
</evidence>
<sequence>MARRRKPPRSGAITELPPLRIAGQIAALQGIYYAVALVLMLFMALVSGTGFSLDLVFGWGSLRGDTTQGWLVGFVWLCCAGAVVVALVALIARSKLIPDFALTLHVIHLVVVYFYTGLLPRFWMWWVTMGVSSAATVVLGMWGCRWRELRPISFGGNRPSNDPGASTENGPADGGEDVGDAEMGFGRGRGRGRGRDGAGEYEMVGMKPDDR</sequence>
<evidence type="ECO:0000256" key="3">
    <source>
        <dbReference type="ARBA" id="ARBA00022448"/>
    </source>
</evidence>
<dbReference type="GO" id="GO:0000139">
    <property type="term" value="C:Golgi membrane"/>
    <property type="evidence" value="ECO:0007669"/>
    <property type="project" value="UniProtKB-SubCell"/>
</dbReference>
<keyword evidence="3" id="KW-0813">Transport</keyword>
<reference evidence="11" key="1">
    <citation type="journal article" date="2021" name="Nat. Commun.">
        <title>Genetic determinants of endophytism in the Arabidopsis root mycobiome.</title>
        <authorList>
            <person name="Mesny F."/>
            <person name="Miyauchi S."/>
            <person name="Thiergart T."/>
            <person name="Pickel B."/>
            <person name="Atanasova L."/>
            <person name="Karlsson M."/>
            <person name="Huettel B."/>
            <person name="Barry K.W."/>
            <person name="Haridas S."/>
            <person name="Chen C."/>
            <person name="Bauer D."/>
            <person name="Andreopoulos W."/>
            <person name="Pangilinan J."/>
            <person name="LaButti K."/>
            <person name="Riley R."/>
            <person name="Lipzen A."/>
            <person name="Clum A."/>
            <person name="Drula E."/>
            <person name="Henrissat B."/>
            <person name="Kohler A."/>
            <person name="Grigoriev I.V."/>
            <person name="Martin F.M."/>
            <person name="Hacquard S."/>
        </authorList>
    </citation>
    <scope>NUCLEOTIDE SEQUENCE</scope>
    <source>
        <strain evidence="11">MPI-SDFR-AT-0073</strain>
    </source>
</reference>
<evidence type="ECO:0000256" key="2">
    <source>
        <dbReference type="ARBA" id="ARBA00008160"/>
    </source>
</evidence>
<feature type="transmembrane region" description="Helical" evidence="10">
    <location>
        <begin position="122"/>
        <end position="144"/>
    </location>
</feature>